<evidence type="ECO:0000313" key="3">
    <source>
        <dbReference type="Proteomes" id="UP000235034"/>
    </source>
</evidence>
<dbReference type="Proteomes" id="UP000235034">
    <property type="component" value="Unassembled WGS sequence"/>
</dbReference>
<feature type="transmembrane region" description="Helical" evidence="1">
    <location>
        <begin position="45"/>
        <end position="70"/>
    </location>
</feature>
<name>A0A2N5J092_9BIFI</name>
<dbReference type="AlphaFoldDB" id="A0A2N5J092"/>
<keyword evidence="2" id="KW-0418">Kinase</keyword>
<comment type="caution">
    <text evidence="2">The sequence shown here is derived from an EMBL/GenBank/DDBJ whole genome shotgun (WGS) entry which is preliminary data.</text>
</comment>
<evidence type="ECO:0000313" key="2">
    <source>
        <dbReference type="EMBL" id="PLS27629.1"/>
    </source>
</evidence>
<dbReference type="Gene3D" id="6.10.250.2870">
    <property type="match status" value="1"/>
</dbReference>
<keyword evidence="2" id="KW-0808">Transferase</keyword>
<organism evidence="2 3">
    <name type="scientific">Bifidobacterium parmae</name>
    <dbReference type="NCBI Taxonomy" id="361854"/>
    <lineage>
        <taxon>Bacteria</taxon>
        <taxon>Bacillati</taxon>
        <taxon>Actinomycetota</taxon>
        <taxon>Actinomycetes</taxon>
        <taxon>Bifidobacteriales</taxon>
        <taxon>Bifidobacteriaceae</taxon>
        <taxon>Bifidobacterium</taxon>
    </lineage>
</organism>
<protein>
    <submittedName>
        <fullName evidence="2">Histidine kinase</fullName>
    </submittedName>
</protein>
<keyword evidence="1" id="KW-1133">Transmembrane helix</keyword>
<reference evidence="2 3" key="1">
    <citation type="submission" date="2017-07" db="EMBL/GenBank/DDBJ databases">
        <title>Bifidobacterium novel species.</title>
        <authorList>
            <person name="Lugli G.A."/>
            <person name="Milani C."/>
            <person name="Duranti S."/>
            <person name="Mangifesta M."/>
        </authorList>
    </citation>
    <scope>NUCLEOTIDE SEQUENCE [LARGE SCALE GENOMIC DNA]</scope>
    <source>
        <strain evidence="2 3">77</strain>
    </source>
</reference>
<gene>
    <name evidence="2" type="ORF">Uis4E_1474</name>
</gene>
<dbReference type="GO" id="GO:0016301">
    <property type="term" value="F:kinase activity"/>
    <property type="evidence" value="ECO:0007669"/>
    <property type="project" value="UniProtKB-KW"/>
</dbReference>
<keyword evidence="1" id="KW-0812">Transmembrane</keyword>
<keyword evidence="1" id="KW-0472">Membrane</keyword>
<accession>A0A2N5J092</accession>
<feature type="transmembrane region" description="Helical" evidence="1">
    <location>
        <begin position="6"/>
        <end position="33"/>
    </location>
</feature>
<feature type="transmembrane region" description="Helical" evidence="1">
    <location>
        <begin position="90"/>
        <end position="107"/>
    </location>
</feature>
<dbReference type="EMBL" id="NMWT01000022">
    <property type="protein sequence ID" value="PLS27629.1"/>
    <property type="molecule type" value="Genomic_DNA"/>
</dbReference>
<sequence>MGSLHILLLLSMLIDSRFGCVGLIVVELVSCVLPVAQGPSRFWGVYCAIGLVAYDTGLSAVAVSMMLSFLGTQCYQVAQWHGGTLSFSDLLVFLMYGVTAIIVGYGFRWWTTMNTRQADEYLASEHELRRIYRLRDSDNAIRLHDSVAQCLAGIQLIAQRNIRDAHDGDAAEWRRVNDLAAKGQAEVRTIIDMMLEDEKEHDSAVRRSEWWLAVTAMADDGDAMLKRNGYRGKTELMDGGIGTRKVNEHDVRTLGAVLKELYSNIDRHAVPGSDYQASITLQKSATEIVMSNVIAASRNTSVRQGLKSRLYKLELIGGELDYEIDGDTWVVYARVPFADA</sequence>
<keyword evidence="3" id="KW-1185">Reference proteome</keyword>
<evidence type="ECO:0000256" key="1">
    <source>
        <dbReference type="SAM" id="Phobius"/>
    </source>
</evidence>
<proteinExistence type="predicted"/>